<evidence type="ECO:0000313" key="12">
    <source>
        <dbReference type="Proteomes" id="UP000253508"/>
    </source>
</evidence>
<evidence type="ECO:0000256" key="2">
    <source>
        <dbReference type="ARBA" id="ARBA00008873"/>
    </source>
</evidence>
<feature type="transmembrane region" description="Helical" evidence="8">
    <location>
        <begin position="17"/>
        <end position="41"/>
    </location>
</feature>
<dbReference type="GO" id="GO:0005886">
    <property type="term" value="C:plasma membrane"/>
    <property type="evidence" value="ECO:0007669"/>
    <property type="project" value="TreeGrafter"/>
</dbReference>
<keyword evidence="12" id="KW-1185">Reference proteome</keyword>
<feature type="transmembrane region" description="Helical" evidence="8">
    <location>
        <begin position="151"/>
        <end position="176"/>
    </location>
</feature>
<dbReference type="PANTHER" id="PTHR11562">
    <property type="entry name" value="CATION EFFLUX PROTEIN/ ZINC TRANSPORTER"/>
    <property type="match status" value="1"/>
</dbReference>
<keyword evidence="3" id="KW-0813">Transport</keyword>
<dbReference type="Pfam" id="PF16916">
    <property type="entry name" value="ZT_dimer"/>
    <property type="match status" value="1"/>
</dbReference>
<dbReference type="NCBIfam" id="TIGR01297">
    <property type="entry name" value="CDF"/>
    <property type="match status" value="1"/>
</dbReference>
<dbReference type="RefSeq" id="WP_114116928.1">
    <property type="nucleotide sequence ID" value="NZ_BMHU01000004.1"/>
</dbReference>
<evidence type="ECO:0000256" key="5">
    <source>
        <dbReference type="ARBA" id="ARBA00022989"/>
    </source>
</evidence>
<evidence type="ECO:0000256" key="4">
    <source>
        <dbReference type="ARBA" id="ARBA00022692"/>
    </source>
</evidence>
<keyword evidence="5 8" id="KW-1133">Transmembrane helix</keyword>
<feature type="transmembrane region" description="Helical" evidence="8">
    <location>
        <begin position="182"/>
        <end position="200"/>
    </location>
</feature>
<dbReference type="InterPro" id="IPR058533">
    <property type="entry name" value="Cation_efflux_TM"/>
</dbReference>
<evidence type="ECO:0000256" key="7">
    <source>
        <dbReference type="ARBA" id="ARBA00023136"/>
    </source>
</evidence>
<evidence type="ECO:0000259" key="10">
    <source>
        <dbReference type="Pfam" id="PF16916"/>
    </source>
</evidence>
<accession>A0A367Y7J6</accession>
<dbReference type="EMBL" id="QORO01000001">
    <property type="protein sequence ID" value="RCK61825.1"/>
    <property type="molecule type" value="Genomic_DNA"/>
</dbReference>
<comment type="similarity">
    <text evidence="2">Belongs to the cation diffusion facilitator (CDF) transporter (TC 2.A.4) family. SLC30A subfamily.</text>
</comment>
<evidence type="ECO:0000259" key="9">
    <source>
        <dbReference type="Pfam" id="PF01545"/>
    </source>
</evidence>
<dbReference type="Pfam" id="PF01545">
    <property type="entry name" value="Cation_efflux"/>
    <property type="match status" value="1"/>
</dbReference>
<dbReference type="OrthoDB" id="9809646at2"/>
<dbReference type="SUPFAM" id="SSF161111">
    <property type="entry name" value="Cation efflux protein transmembrane domain-like"/>
    <property type="match status" value="1"/>
</dbReference>
<evidence type="ECO:0000256" key="8">
    <source>
        <dbReference type="SAM" id="Phobius"/>
    </source>
</evidence>
<feature type="domain" description="Cation efflux protein cytoplasmic" evidence="10">
    <location>
        <begin position="212"/>
        <end position="290"/>
    </location>
</feature>
<organism evidence="11 12">
    <name type="scientific">Microbacterium sorbitolivorans</name>
    <dbReference type="NCBI Taxonomy" id="1867410"/>
    <lineage>
        <taxon>Bacteria</taxon>
        <taxon>Bacillati</taxon>
        <taxon>Actinomycetota</taxon>
        <taxon>Actinomycetes</taxon>
        <taxon>Micrococcales</taxon>
        <taxon>Microbacteriaceae</taxon>
        <taxon>Microbacterium</taxon>
    </lineage>
</organism>
<dbReference type="InterPro" id="IPR002524">
    <property type="entry name" value="Cation_efflux"/>
</dbReference>
<dbReference type="InterPro" id="IPR027470">
    <property type="entry name" value="Cation_efflux_CTD"/>
</dbReference>
<feature type="domain" description="Cation efflux protein transmembrane" evidence="9">
    <location>
        <begin position="18"/>
        <end position="208"/>
    </location>
</feature>
<keyword evidence="4 8" id="KW-0812">Transmembrane</keyword>
<dbReference type="Gene3D" id="1.20.1510.10">
    <property type="entry name" value="Cation efflux protein transmembrane domain"/>
    <property type="match status" value="1"/>
</dbReference>
<comment type="caution">
    <text evidence="11">The sequence shown here is derived from an EMBL/GenBank/DDBJ whole genome shotgun (WGS) entry which is preliminary data.</text>
</comment>
<evidence type="ECO:0000256" key="1">
    <source>
        <dbReference type="ARBA" id="ARBA00004141"/>
    </source>
</evidence>
<comment type="subcellular location">
    <subcellularLocation>
        <location evidence="1">Membrane</location>
        <topology evidence="1">Multi-pass membrane protein</topology>
    </subcellularLocation>
</comment>
<dbReference type="GO" id="GO:0005385">
    <property type="term" value="F:zinc ion transmembrane transporter activity"/>
    <property type="evidence" value="ECO:0007669"/>
    <property type="project" value="TreeGrafter"/>
</dbReference>
<protein>
    <submittedName>
        <fullName evidence="11">Cation transporter</fullName>
    </submittedName>
</protein>
<sequence length="303" mass="31545">MGDHHDHSHAAAPRRRLAIALCITGSVFVVEVVGAVLTGSLALLVDAAHMLTDLVGLAVAVSAALLMEKPPSDRYTWGLKRSEILAALGQAALLLGVGLFALVEGVRRLFEPPAVPSTALLIFGVIGLVANIASITVLAGGRGDNLNMRAAFLEVVNDALGSVAVIVSAVLIATLGWERADAVAGIAVAALIVPRTLILIRASVGVLLERTPPGLDLAEVRAHILSRPGVVAVHDLHASLVSSQLPTLSAHVVIDETVIDDAGRDALLRDLQSCVGEHFPVHIEHSTFQLEAVGYGDEDGLHS</sequence>
<name>A0A367Y7J6_9MICO</name>
<dbReference type="AlphaFoldDB" id="A0A367Y7J6"/>
<gene>
    <name evidence="11" type="ORF">DTO57_04195</name>
</gene>
<keyword evidence="6" id="KW-0406">Ion transport</keyword>
<reference evidence="11 12" key="1">
    <citation type="submission" date="2018-07" db="EMBL/GenBank/DDBJ databases">
        <title>Microbacterium endoborsara sp. nov., a novel actinobacterium isolated from Borszczowia aralocaspica.</title>
        <authorList>
            <person name="An D."/>
        </authorList>
    </citation>
    <scope>NUCLEOTIDE SEQUENCE [LARGE SCALE GENOMIC DNA]</scope>
    <source>
        <strain evidence="11 12">C1.15228</strain>
    </source>
</reference>
<dbReference type="InterPro" id="IPR036837">
    <property type="entry name" value="Cation_efflux_CTD_sf"/>
</dbReference>
<feature type="transmembrane region" description="Helical" evidence="8">
    <location>
        <begin position="87"/>
        <end position="106"/>
    </location>
</feature>
<dbReference type="SUPFAM" id="SSF160240">
    <property type="entry name" value="Cation efflux protein cytoplasmic domain-like"/>
    <property type="match status" value="1"/>
</dbReference>
<feature type="transmembrane region" description="Helical" evidence="8">
    <location>
        <begin position="118"/>
        <end position="139"/>
    </location>
</feature>
<evidence type="ECO:0000256" key="3">
    <source>
        <dbReference type="ARBA" id="ARBA00022448"/>
    </source>
</evidence>
<evidence type="ECO:0000313" key="11">
    <source>
        <dbReference type="EMBL" id="RCK61825.1"/>
    </source>
</evidence>
<proteinExistence type="inferred from homology"/>
<evidence type="ECO:0000256" key="6">
    <source>
        <dbReference type="ARBA" id="ARBA00023065"/>
    </source>
</evidence>
<keyword evidence="7 8" id="KW-0472">Membrane</keyword>
<dbReference type="InterPro" id="IPR050681">
    <property type="entry name" value="CDF/SLC30A"/>
</dbReference>
<dbReference type="InterPro" id="IPR027469">
    <property type="entry name" value="Cation_efflux_TMD_sf"/>
</dbReference>
<dbReference type="PANTHER" id="PTHR11562:SF17">
    <property type="entry name" value="RE54080P-RELATED"/>
    <property type="match status" value="1"/>
</dbReference>
<dbReference type="Proteomes" id="UP000253508">
    <property type="component" value="Unassembled WGS sequence"/>
</dbReference>